<dbReference type="InterPro" id="IPR003325">
    <property type="entry name" value="TerD"/>
</dbReference>
<evidence type="ECO:0000313" key="4">
    <source>
        <dbReference type="Proteomes" id="UP000563898"/>
    </source>
</evidence>
<accession>A0A846WT80</accession>
<gene>
    <name evidence="3" type="ORF">HGA05_22525</name>
</gene>
<evidence type="ECO:0000259" key="2">
    <source>
        <dbReference type="Pfam" id="PF02342"/>
    </source>
</evidence>
<organism evidence="3 4">
    <name type="scientific">Gordonia polyisoprenivorans</name>
    <dbReference type="NCBI Taxonomy" id="84595"/>
    <lineage>
        <taxon>Bacteria</taxon>
        <taxon>Bacillati</taxon>
        <taxon>Actinomycetota</taxon>
        <taxon>Actinomycetes</taxon>
        <taxon>Mycobacteriales</taxon>
        <taxon>Gordoniaceae</taxon>
        <taxon>Gordonia</taxon>
    </lineage>
</organism>
<protein>
    <submittedName>
        <fullName evidence="3">TerD family protein</fullName>
    </submittedName>
</protein>
<dbReference type="CDD" id="cd06974">
    <property type="entry name" value="TerD_like"/>
    <property type="match status" value="1"/>
</dbReference>
<dbReference type="PANTHER" id="PTHR32097:SF4">
    <property type="entry name" value="GENERAL STRESS PROTEIN 16U"/>
    <property type="match status" value="1"/>
</dbReference>
<dbReference type="InterPro" id="IPR051324">
    <property type="entry name" value="Stress/Tellurium_Resist"/>
</dbReference>
<evidence type="ECO:0000313" key="3">
    <source>
        <dbReference type="EMBL" id="NKY04347.1"/>
    </source>
</evidence>
<sequence length="661" mass="71231">MPTHLLAKGANVRVADFFGDPDPTLEVTIRVSPPSALTAVDASVLVLGSAGSVQSGDDLVFYNQPVGIDGAVRLLVDRPETDSSDDATNPAGAVALDIARLPDHVDRVVIAASVDAESGEHFGLAGSLDIDVDLGGDQANSTPIIRSELDGFTEERALIVGELYRHDSGWKLRAVGQGYRDGLAALVTDFGVEVDDPQEAADETDKASALVEPSAESSVVHDENKVSIRRRKRVARISPDWRTRHSPYLLESATAEGWTSARMFPAEKASSATEQETRATAVTLAVMEIVPEFGKRIVGQAGGPRGKIECFTEVRFNHANQDLRPDGLIRVTRGDKQWTALVEVKTAKGVLKADQVEAYVKLARAKGFDAVITISCDIMPTADDLPVTVDARQLRTVALRHLSWEQVLAEASVVSAHVGVDDRTRARVLAEYLRYGCDQRSGMCVFDDMGKHWVKVREGVKNSTLSSGDAATADVCRRFDQLGKHLAFQLSSLTGHEVIARPAAAHVDAVSRAKQLADSGELFGTLRVSGAVSPIVYHANLARERISCSTRVPAPRAGRPSTKVNWLIRQLDKAPPGVRVTAHQLGSRTESASALLEGLRDSTDAILPPPGKDIREFTVTLELPMGSKRSSDKGFVHAMTTLVNGFYETVVGEVRAPRDPE</sequence>
<reference evidence="3 4" key="1">
    <citation type="submission" date="2020-04" db="EMBL/GenBank/DDBJ databases">
        <title>MicrobeNet Type strains.</title>
        <authorList>
            <person name="Nicholson A.C."/>
        </authorList>
    </citation>
    <scope>NUCLEOTIDE SEQUENCE [LARGE SCALE GENOMIC DNA]</scope>
    <source>
        <strain evidence="3 4">ATCC BAA-14</strain>
    </source>
</reference>
<evidence type="ECO:0000256" key="1">
    <source>
        <dbReference type="ARBA" id="ARBA00008775"/>
    </source>
</evidence>
<name>A0A846WT80_9ACTN</name>
<feature type="domain" description="TerD" evidence="2">
    <location>
        <begin position="6"/>
        <end position="190"/>
    </location>
</feature>
<dbReference type="RefSeq" id="WP_006369986.1">
    <property type="nucleotide sequence ID" value="NZ_JAAXPC010000017.1"/>
</dbReference>
<comment type="caution">
    <text evidence="3">The sequence shown here is derived from an EMBL/GenBank/DDBJ whole genome shotgun (WGS) entry which is preliminary data.</text>
</comment>
<dbReference type="Proteomes" id="UP000563898">
    <property type="component" value="Unassembled WGS sequence"/>
</dbReference>
<proteinExistence type="inferred from homology"/>
<dbReference type="Gene3D" id="2.60.60.30">
    <property type="entry name" value="sav2460 like domains"/>
    <property type="match status" value="1"/>
</dbReference>
<dbReference type="EMBL" id="JAAXPC010000017">
    <property type="protein sequence ID" value="NKY04347.1"/>
    <property type="molecule type" value="Genomic_DNA"/>
</dbReference>
<comment type="similarity">
    <text evidence="1">Belongs to the CAPAB/TerDEXZ family.</text>
</comment>
<dbReference type="AlphaFoldDB" id="A0A846WT80"/>
<dbReference type="Pfam" id="PF02342">
    <property type="entry name" value="TerD"/>
    <property type="match status" value="1"/>
</dbReference>
<dbReference type="PANTHER" id="PTHR32097">
    <property type="entry name" value="CAMP-BINDING PROTEIN 1-RELATED"/>
    <property type="match status" value="1"/>
</dbReference>